<keyword evidence="2" id="KW-0472">Membrane</keyword>
<proteinExistence type="predicted"/>
<organism evidence="3 4">
    <name type="scientific">Onchocerca volvulus</name>
    <dbReference type="NCBI Taxonomy" id="6282"/>
    <lineage>
        <taxon>Eukaryota</taxon>
        <taxon>Metazoa</taxon>
        <taxon>Ecdysozoa</taxon>
        <taxon>Nematoda</taxon>
        <taxon>Chromadorea</taxon>
        <taxon>Rhabditida</taxon>
        <taxon>Spirurina</taxon>
        <taxon>Spiruromorpha</taxon>
        <taxon>Filarioidea</taxon>
        <taxon>Onchocercidae</taxon>
        <taxon>Onchocerca</taxon>
    </lineage>
</organism>
<sequence length="306" mass="34859">MFWVSEERKSPKNEKNPATATDQQVVSSDKIKATEVHEGRTERSSVVPRYSMLERLQHFLNHCYQSVRPQNSSKCRIEMARRKSIVTATGGNHSFLSLPKKSNRIISPVPKVCEHHLELEPLCCLSSCLIRGGCMAVAIFEYIYVLFTLIAIISRLHSTGFSQTCQWCNGQHGCLPSNRRGLWPSLKMSYDSIITHTILLYIILTYDLVVLTIATGLLHGLLTFNKEIVRMHLYFDYFALAFNVITSMLFLPALFSPNSEVRDFANILLFLCFATQIPLQIWAIAVIRSCLEFFVLVHVLIELAEK</sequence>
<feature type="compositionally biased region" description="Basic and acidic residues" evidence="1">
    <location>
        <begin position="29"/>
        <end position="43"/>
    </location>
</feature>
<evidence type="ECO:0000256" key="2">
    <source>
        <dbReference type="SAM" id="Phobius"/>
    </source>
</evidence>
<name>A0A8R1Y3E5_ONCVO</name>
<reference evidence="3" key="2">
    <citation type="submission" date="2022-06" db="UniProtKB">
        <authorList>
            <consortium name="EnsemblMetazoa"/>
        </authorList>
    </citation>
    <scope>IDENTIFICATION</scope>
</reference>
<keyword evidence="4" id="KW-1185">Reference proteome</keyword>
<feature type="transmembrane region" description="Helical" evidence="2">
    <location>
        <begin position="267"/>
        <end position="287"/>
    </location>
</feature>
<dbReference type="AlphaFoldDB" id="A0A8R1Y3E5"/>
<protein>
    <submittedName>
        <fullName evidence="3">Uncharacterized protein</fullName>
    </submittedName>
</protein>
<feature type="compositionally biased region" description="Polar residues" evidence="1">
    <location>
        <begin position="16"/>
        <end position="27"/>
    </location>
</feature>
<dbReference type="EMBL" id="CMVM020000264">
    <property type="status" value="NOT_ANNOTATED_CDS"/>
    <property type="molecule type" value="Genomic_DNA"/>
</dbReference>
<dbReference type="Proteomes" id="UP000024404">
    <property type="component" value="Unassembled WGS sequence"/>
</dbReference>
<feature type="region of interest" description="Disordered" evidence="1">
    <location>
        <begin position="1"/>
        <end position="43"/>
    </location>
</feature>
<dbReference type="EnsemblMetazoa" id="OVOC9406.1">
    <property type="protein sequence ID" value="OVOC9406.1"/>
    <property type="gene ID" value="WBGene00246215"/>
</dbReference>
<evidence type="ECO:0000313" key="3">
    <source>
        <dbReference type="EnsemblMetazoa" id="OVOC9406.1"/>
    </source>
</evidence>
<feature type="transmembrane region" description="Helical" evidence="2">
    <location>
        <begin position="198"/>
        <end position="222"/>
    </location>
</feature>
<keyword evidence="2" id="KW-1133">Transmembrane helix</keyword>
<feature type="compositionally biased region" description="Basic and acidic residues" evidence="1">
    <location>
        <begin position="1"/>
        <end position="15"/>
    </location>
</feature>
<feature type="transmembrane region" description="Helical" evidence="2">
    <location>
        <begin position="234"/>
        <end position="255"/>
    </location>
</feature>
<feature type="transmembrane region" description="Helical" evidence="2">
    <location>
        <begin position="134"/>
        <end position="153"/>
    </location>
</feature>
<evidence type="ECO:0000256" key="1">
    <source>
        <dbReference type="SAM" id="MobiDB-lite"/>
    </source>
</evidence>
<keyword evidence="2" id="KW-0812">Transmembrane</keyword>
<evidence type="ECO:0000313" key="4">
    <source>
        <dbReference type="Proteomes" id="UP000024404"/>
    </source>
</evidence>
<accession>A0A8R1Y3E5</accession>
<reference evidence="4" key="1">
    <citation type="submission" date="2013-10" db="EMBL/GenBank/DDBJ databases">
        <title>Genome sequencing of Onchocerca volvulus.</title>
        <authorList>
            <person name="Cotton J."/>
            <person name="Tsai J."/>
            <person name="Stanley E."/>
            <person name="Tracey A."/>
            <person name="Holroyd N."/>
            <person name="Lustigman S."/>
            <person name="Berriman M."/>
        </authorList>
    </citation>
    <scope>NUCLEOTIDE SEQUENCE</scope>
</reference>